<evidence type="ECO:0000259" key="9">
    <source>
        <dbReference type="Pfam" id="PF01225"/>
    </source>
</evidence>
<sequence length="464" mass="50539">MAKEHIHLVGIGGTGMASLAGLLHQGGARVTGSDKALYPPTSTLLAELGLDVRVGFDRANLDPKPDLVVIGNAISRGNPEAEEVLDRDLNYTSMPGVIRERILPGRHSVVVAGTHGKTTTTSMLAWVLHQAGVQPGYLIGGLPQDLPRSFDLGKGRPFVIEGDEYDTAFFDKGPKFMHYRPDTALLGTVEFDHADIFRDLTHVKSVFRWLTNLVPGKGLLIRHEDCAVTREVSAHALSRVEGYGLEQGAWRAEQLVEGAGGIEFTVNHDGERFGKVLMPVGGTHNVLNGLAVVAAAAELGLDAESICRGLSTFRGVRRRLEFRGEVNGVAVLDDFAHHPTSIRLTLQSVRNRYPGRRIWAVLEPRSWSMRRNVFQDRLVEAFSDADRVVLAEVFGLDAVPEELRLDVPRLTNDLQQAGKEVWYLPDVNAIVARLAGDAAPGDVIVVMSNGGFDGIHDRLLEALG</sequence>
<evidence type="ECO:0000256" key="7">
    <source>
        <dbReference type="ARBA" id="ARBA00023306"/>
    </source>
</evidence>
<dbReference type="InterPro" id="IPR036565">
    <property type="entry name" value="Mur-like_cat_sf"/>
</dbReference>
<dbReference type="InterPro" id="IPR050061">
    <property type="entry name" value="MurCDEF_pg_biosynth"/>
</dbReference>
<dbReference type="Pfam" id="PF08245">
    <property type="entry name" value="Mur_ligase_M"/>
    <property type="match status" value="1"/>
</dbReference>
<dbReference type="Pfam" id="PF02875">
    <property type="entry name" value="Mur_ligase_C"/>
    <property type="match status" value="1"/>
</dbReference>
<keyword evidence="3" id="KW-0547">Nucleotide-binding</keyword>
<feature type="domain" description="Mur ligase N-terminal catalytic" evidence="9">
    <location>
        <begin position="5"/>
        <end position="98"/>
    </location>
</feature>
<dbReference type="NCBIfam" id="TIGR01081">
    <property type="entry name" value="mpl"/>
    <property type="match status" value="1"/>
</dbReference>
<protein>
    <submittedName>
        <fullName evidence="12">UDP-N-acetylmuramate:L-alanyl-gamma-D-glutamyl-meso-diaminopimelate ligase</fullName>
    </submittedName>
</protein>
<proteinExistence type="predicted"/>
<dbReference type="SUPFAM" id="SSF53623">
    <property type="entry name" value="MurD-like peptide ligases, catalytic domain"/>
    <property type="match status" value="1"/>
</dbReference>
<keyword evidence="4" id="KW-0067">ATP-binding</keyword>
<evidence type="ECO:0000256" key="4">
    <source>
        <dbReference type="ARBA" id="ARBA00022840"/>
    </source>
</evidence>
<evidence type="ECO:0000313" key="12">
    <source>
        <dbReference type="EMBL" id="MBD3867135.1"/>
    </source>
</evidence>
<keyword evidence="7" id="KW-0131">Cell cycle</keyword>
<reference evidence="12 13" key="1">
    <citation type="submission" date="2020-08" db="EMBL/GenBank/DDBJ databases">
        <title>Acidobacteriota in marine sediments use diverse sulfur dissimilation pathways.</title>
        <authorList>
            <person name="Wasmund K."/>
        </authorList>
    </citation>
    <scope>NUCLEOTIDE SEQUENCE [LARGE SCALE GENOMIC DNA]</scope>
    <source>
        <strain evidence="12">MAG AM4</strain>
    </source>
</reference>
<feature type="domain" description="Mur ligase C-terminal" evidence="10">
    <location>
        <begin position="318"/>
        <end position="450"/>
    </location>
</feature>
<dbReference type="GO" id="GO:0009252">
    <property type="term" value="P:peptidoglycan biosynthetic process"/>
    <property type="evidence" value="ECO:0007669"/>
    <property type="project" value="UniProtKB-KW"/>
</dbReference>
<evidence type="ECO:0000256" key="8">
    <source>
        <dbReference type="ARBA" id="ARBA00023316"/>
    </source>
</evidence>
<evidence type="ECO:0000256" key="6">
    <source>
        <dbReference type="ARBA" id="ARBA00022984"/>
    </source>
</evidence>
<comment type="caution">
    <text evidence="12">The sequence shown here is derived from an EMBL/GenBank/DDBJ whole genome shotgun (WGS) entry which is preliminary data.</text>
</comment>
<accession>A0A8J6XXR2</accession>
<keyword evidence="6" id="KW-0573">Peptidoglycan synthesis</keyword>
<dbReference type="PANTHER" id="PTHR43445">
    <property type="entry name" value="UDP-N-ACETYLMURAMATE--L-ALANINE LIGASE-RELATED"/>
    <property type="match status" value="1"/>
</dbReference>
<dbReference type="GO" id="GO:0016881">
    <property type="term" value="F:acid-amino acid ligase activity"/>
    <property type="evidence" value="ECO:0007669"/>
    <property type="project" value="InterPro"/>
</dbReference>
<feature type="domain" description="Mur ligase central" evidence="11">
    <location>
        <begin position="111"/>
        <end position="296"/>
    </location>
</feature>
<dbReference type="GO" id="GO:0008360">
    <property type="term" value="P:regulation of cell shape"/>
    <property type="evidence" value="ECO:0007669"/>
    <property type="project" value="UniProtKB-KW"/>
</dbReference>
<keyword evidence="5" id="KW-0133">Cell shape</keyword>
<evidence type="ECO:0000256" key="3">
    <source>
        <dbReference type="ARBA" id="ARBA00022741"/>
    </source>
</evidence>
<dbReference type="Gene3D" id="3.40.1190.10">
    <property type="entry name" value="Mur-like, catalytic domain"/>
    <property type="match status" value="1"/>
</dbReference>
<dbReference type="InterPro" id="IPR013221">
    <property type="entry name" value="Mur_ligase_cen"/>
</dbReference>
<evidence type="ECO:0000313" key="13">
    <source>
        <dbReference type="Proteomes" id="UP000648239"/>
    </source>
</evidence>
<dbReference type="AlphaFoldDB" id="A0A8J6XXR2"/>
<keyword evidence="8" id="KW-0961">Cell wall biogenesis/degradation</keyword>
<dbReference type="Gene3D" id="3.40.50.720">
    <property type="entry name" value="NAD(P)-binding Rossmann-like Domain"/>
    <property type="match status" value="1"/>
</dbReference>
<dbReference type="Proteomes" id="UP000648239">
    <property type="component" value="Unassembled WGS sequence"/>
</dbReference>
<dbReference type="SUPFAM" id="SSF51984">
    <property type="entry name" value="MurCD N-terminal domain"/>
    <property type="match status" value="1"/>
</dbReference>
<dbReference type="GO" id="GO:0005524">
    <property type="term" value="F:ATP binding"/>
    <property type="evidence" value="ECO:0007669"/>
    <property type="project" value="UniProtKB-KW"/>
</dbReference>
<name>A0A8J6XXR2_9BACT</name>
<organism evidence="12 13">
    <name type="scientific">Candidatus Polarisedimenticola svalbardensis</name>
    <dbReference type="NCBI Taxonomy" id="2886004"/>
    <lineage>
        <taxon>Bacteria</taxon>
        <taxon>Pseudomonadati</taxon>
        <taxon>Acidobacteriota</taxon>
        <taxon>Candidatus Polarisedimenticolia</taxon>
        <taxon>Candidatus Polarisedimenticolales</taxon>
        <taxon>Candidatus Polarisedimenticolaceae</taxon>
        <taxon>Candidatus Polarisedimenticola</taxon>
    </lineage>
</organism>
<dbReference type="InterPro" id="IPR005757">
    <property type="entry name" value="Mpl"/>
</dbReference>
<evidence type="ECO:0000256" key="5">
    <source>
        <dbReference type="ARBA" id="ARBA00022960"/>
    </source>
</evidence>
<dbReference type="Gene3D" id="3.90.190.20">
    <property type="entry name" value="Mur ligase, C-terminal domain"/>
    <property type="match status" value="1"/>
</dbReference>
<dbReference type="EMBL" id="JACXWD010000006">
    <property type="protein sequence ID" value="MBD3867135.1"/>
    <property type="molecule type" value="Genomic_DNA"/>
</dbReference>
<dbReference type="PANTHER" id="PTHR43445:SF5">
    <property type="entry name" value="UDP-N-ACETYLMURAMATE--L-ALANYL-GAMMA-D-GLUTAMYL-MESO-2,6-DIAMINOHEPTANDIOATE LIGASE"/>
    <property type="match status" value="1"/>
</dbReference>
<dbReference type="InterPro" id="IPR004101">
    <property type="entry name" value="Mur_ligase_C"/>
</dbReference>
<evidence type="ECO:0000259" key="10">
    <source>
        <dbReference type="Pfam" id="PF02875"/>
    </source>
</evidence>
<dbReference type="InterPro" id="IPR036615">
    <property type="entry name" value="Mur_ligase_C_dom_sf"/>
</dbReference>
<evidence type="ECO:0000259" key="11">
    <source>
        <dbReference type="Pfam" id="PF08245"/>
    </source>
</evidence>
<dbReference type="InterPro" id="IPR000713">
    <property type="entry name" value="Mur_ligase_N"/>
</dbReference>
<evidence type="ECO:0000256" key="2">
    <source>
        <dbReference type="ARBA" id="ARBA00022618"/>
    </source>
</evidence>
<gene>
    <name evidence="12" type="primary">mpl</name>
    <name evidence="12" type="ORF">IFK94_03335</name>
</gene>
<dbReference type="GO" id="GO:0051301">
    <property type="term" value="P:cell division"/>
    <property type="evidence" value="ECO:0007669"/>
    <property type="project" value="UniProtKB-KW"/>
</dbReference>
<dbReference type="Pfam" id="PF01225">
    <property type="entry name" value="Mur_ligase"/>
    <property type="match status" value="1"/>
</dbReference>
<keyword evidence="1 12" id="KW-0436">Ligase</keyword>
<dbReference type="SUPFAM" id="SSF53244">
    <property type="entry name" value="MurD-like peptide ligases, peptide-binding domain"/>
    <property type="match status" value="1"/>
</dbReference>
<evidence type="ECO:0000256" key="1">
    <source>
        <dbReference type="ARBA" id="ARBA00022598"/>
    </source>
</evidence>
<keyword evidence="2" id="KW-0132">Cell division</keyword>
<dbReference type="GO" id="GO:0071555">
    <property type="term" value="P:cell wall organization"/>
    <property type="evidence" value="ECO:0007669"/>
    <property type="project" value="UniProtKB-KW"/>
</dbReference>